<proteinExistence type="predicted"/>
<geneLocation type="plasmid" evidence="2">
    <name>pEn_MCR4</name>
</geneLocation>
<keyword evidence="1" id="KW-0175">Coiled coil</keyword>
<sequence length="157" mass="17332">MGMNKSEKQEKWAADRVQYIRGLKSPNEQQKLMLILTDKADKTAQDIKTLSLLMKAEQAAEKAQEARAKVMNLIQAEKRAEARAARKARDHALYQSAGLLILAGLVDSQTGKPVDDTAALLGALASLNDLSRDNPKWSDWKIRGQELLNSKKSDSSA</sequence>
<protein>
    <recommendedName>
        <fullName evidence="3">Conjugal transfer protein TraD</fullName>
    </recommendedName>
</protein>
<dbReference type="AlphaFoldDB" id="A0A2S1XX21"/>
<accession>A0A2S1XX21</accession>
<evidence type="ECO:0000313" key="2">
    <source>
        <dbReference type="EMBL" id="AWJ95913.1"/>
    </source>
</evidence>
<evidence type="ECO:0000256" key="1">
    <source>
        <dbReference type="SAM" id="Coils"/>
    </source>
</evidence>
<keyword evidence="2" id="KW-0614">Plasmid</keyword>
<dbReference type="Pfam" id="PF06412">
    <property type="entry name" value="TraD"/>
    <property type="match status" value="1"/>
</dbReference>
<dbReference type="EMBL" id="MH061380">
    <property type="protein sequence ID" value="AWJ95913.1"/>
    <property type="molecule type" value="Genomic_DNA"/>
</dbReference>
<dbReference type="InterPro" id="IPR009444">
    <property type="entry name" value="Conjugal_tfr_TraD_a-type"/>
</dbReference>
<feature type="coiled-coil region" evidence="1">
    <location>
        <begin position="53"/>
        <end position="83"/>
    </location>
</feature>
<evidence type="ECO:0008006" key="3">
    <source>
        <dbReference type="Google" id="ProtNLM"/>
    </source>
</evidence>
<organism evidence="2">
    <name type="scientific">Enterobacter cloacae</name>
    <dbReference type="NCBI Taxonomy" id="550"/>
    <lineage>
        <taxon>Bacteria</taxon>
        <taxon>Pseudomonadati</taxon>
        <taxon>Pseudomonadota</taxon>
        <taxon>Gammaproteobacteria</taxon>
        <taxon>Enterobacterales</taxon>
        <taxon>Enterobacteriaceae</taxon>
        <taxon>Enterobacter</taxon>
        <taxon>Enterobacter cloacae complex</taxon>
    </lineage>
</organism>
<reference evidence="2" key="1">
    <citation type="submission" date="2018-03" db="EMBL/GenBank/DDBJ databases">
        <title>Sequencing of a mcr-4 and blaNDM-1 Enterobacter cloacae isolate.</title>
        <authorList>
            <person name="Chen L."/>
        </authorList>
    </citation>
    <scope>NUCLEOTIDE SEQUENCE</scope>
    <source>
        <strain evidence="2">En_MCR4</strain>
        <plasmid evidence="2">pEn_MCR4</plasmid>
    </source>
</reference>
<name>A0A2S1XX21_ENTCL</name>